<evidence type="ECO:0000313" key="1">
    <source>
        <dbReference type="EMBL" id="KAH7866267.1"/>
    </source>
</evidence>
<reference evidence="1 2" key="1">
    <citation type="journal article" date="2021" name="Hortic Res">
        <title>High-quality reference genome and annotation aids understanding of berry development for evergreen blueberry (Vaccinium darrowii).</title>
        <authorList>
            <person name="Yu J."/>
            <person name="Hulse-Kemp A.M."/>
            <person name="Babiker E."/>
            <person name="Staton M."/>
        </authorList>
    </citation>
    <scope>NUCLEOTIDE SEQUENCE [LARGE SCALE GENOMIC DNA]</scope>
    <source>
        <strain evidence="2">cv. NJ 8807/NJ 8810</strain>
        <tissue evidence="1">Young leaf</tissue>
    </source>
</reference>
<organism evidence="1 2">
    <name type="scientific">Vaccinium darrowii</name>
    <dbReference type="NCBI Taxonomy" id="229202"/>
    <lineage>
        <taxon>Eukaryota</taxon>
        <taxon>Viridiplantae</taxon>
        <taxon>Streptophyta</taxon>
        <taxon>Embryophyta</taxon>
        <taxon>Tracheophyta</taxon>
        <taxon>Spermatophyta</taxon>
        <taxon>Magnoliopsida</taxon>
        <taxon>eudicotyledons</taxon>
        <taxon>Gunneridae</taxon>
        <taxon>Pentapetalae</taxon>
        <taxon>asterids</taxon>
        <taxon>Ericales</taxon>
        <taxon>Ericaceae</taxon>
        <taxon>Vaccinioideae</taxon>
        <taxon>Vaccinieae</taxon>
        <taxon>Vaccinium</taxon>
    </lineage>
</organism>
<name>A0ACB7ZJP5_9ERIC</name>
<proteinExistence type="predicted"/>
<gene>
    <name evidence="1" type="ORF">Vadar_017895</name>
</gene>
<evidence type="ECO:0000313" key="2">
    <source>
        <dbReference type="Proteomes" id="UP000828048"/>
    </source>
</evidence>
<sequence length="371" mass="40950">MDNSPEATESQIAVRSGLDSIPRGLMPSDNQCFLLYFILGTFFGPDLKAESPRKSVLQRYAEALPPYTSEQLSGSHLKKVEVERVYHHVLRKADKSAVVKGTWLDLFFHGNLPMPAKYPQFPDLFPPQLHPHSRFKNLYKIIENIVFINNPESNYIKPEDMERFKQLTGLQNLVLDRDGARLYTGVNDETLYDISLHEVGFNGEGTKSTGLLNGLPKNGESLQNLHVLGPVNGASGSCLPLTSSSVAPLPAEVGTGIEGGFESGMQWGILDRLSDSWTLGNAEDSYLFRISLPGVKRDEREFGCEVANDGRVLIRGVTTTGEQTVYVQSQVFKMQTQNLCPSGHFSISFRLPGPVDPQQFAASNTSIQVGC</sequence>
<dbReference type="Proteomes" id="UP000828048">
    <property type="component" value="Chromosome 9"/>
</dbReference>
<protein>
    <submittedName>
        <fullName evidence="1">Uncharacterized protein</fullName>
    </submittedName>
</protein>
<accession>A0ACB7ZJP5</accession>
<comment type="caution">
    <text evidence="1">The sequence shown here is derived from an EMBL/GenBank/DDBJ whole genome shotgun (WGS) entry which is preliminary data.</text>
</comment>
<dbReference type="EMBL" id="CM037159">
    <property type="protein sequence ID" value="KAH7866267.1"/>
    <property type="molecule type" value="Genomic_DNA"/>
</dbReference>
<keyword evidence="2" id="KW-1185">Reference proteome</keyword>